<feature type="domain" description="Sulfatase N-terminal" evidence="5">
    <location>
        <begin position="40"/>
        <end position="323"/>
    </location>
</feature>
<dbReference type="CDD" id="cd16027">
    <property type="entry name" value="SGSH"/>
    <property type="match status" value="1"/>
</dbReference>
<comment type="similarity">
    <text evidence="1">Belongs to the sulfatase family.</text>
</comment>
<comment type="caution">
    <text evidence="6">The sequence shown here is derived from an EMBL/GenBank/DDBJ whole genome shotgun (WGS) entry which is preliminary data.</text>
</comment>
<dbReference type="InterPro" id="IPR050738">
    <property type="entry name" value="Sulfatase"/>
</dbReference>
<evidence type="ECO:0000313" key="6">
    <source>
        <dbReference type="EMBL" id="GMQ28165.1"/>
    </source>
</evidence>
<evidence type="ECO:0000256" key="4">
    <source>
        <dbReference type="ARBA" id="ARBA00022837"/>
    </source>
</evidence>
<dbReference type="InterPro" id="IPR000917">
    <property type="entry name" value="Sulfatase_N"/>
</dbReference>
<evidence type="ECO:0000256" key="1">
    <source>
        <dbReference type="ARBA" id="ARBA00008779"/>
    </source>
</evidence>
<keyword evidence="3" id="KW-0378">Hydrolase</keyword>
<keyword evidence="4" id="KW-0106">Calcium</keyword>
<dbReference type="EMBL" id="BTPD01000002">
    <property type="protein sequence ID" value="GMQ28165.1"/>
    <property type="molecule type" value="Genomic_DNA"/>
</dbReference>
<keyword evidence="2" id="KW-0479">Metal-binding</keyword>
<sequence length="551" mass="62460">MQTIPSVMQKLFFLSLITSLLFSCQEKISEAPQITYPERPNIVWIVVEDMSPEHLESYGGTGGKTPNLNALAAESLQYQNAFSTAGVCAPSRAALITGAYQTSIGAHHMRTLAPSAAAGDAYPPGFKGYSTVLPEGMWPYPVHLRMAGYYLSNNVKEDYQFESPVMMWDESSRNAHWRNRQDPNQPFFSIFNFTTTHESQVWAREGQDSLLVDPKDVTVPPVYPDDSLTRRTLARFITNVMRMDAQVGEVIAQLKEDGLYENTIIFFYSDHGDGMPYFKRELYDRGLKVPLLVKAPWLEGGTKTDELVSFVDFGPTLLSLAGIPIPESMQGQAFLGAQKAEPRKYVYAARDRMDSEYDRVRAVSDGRFKYIRNYMPEKANYQNIRFRLQNPLMRHLLELNKQGELNENQARWFGQSKPEEELYDTQSDPWEFTNLAGNPDYAEKLAELRKAHEDWVAKYGDKGALNEMEMVRNWWNGGENPPVTAEAEVSFSEGMVTLTCPTPSALIGWRKSRGDAWKIYTGPFEATAGDSLYVNTHRIGYEAVEMGYVLY</sequence>
<dbReference type="Gene3D" id="3.40.720.10">
    <property type="entry name" value="Alkaline Phosphatase, subunit A"/>
    <property type="match status" value="1"/>
</dbReference>
<dbReference type="Proteomes" id="UP001338309">
    <property type="component" value="Unassembled WGS sequence"/>
</dbReference>
<dbReference type="InterPro" id="IPR017850">
    <property type="entry name" value="Alkaline_phosphatase_core_sf"/>
</dbReference>
<dbReference type="PROSITE" id="PS00523">
    <property type="entry name" value="SULFATASE_1"/>
    <property type="match status" value="1"/>
</dbReference>
<accession>A0ABQ6PLL3</accession>
<reference evidence="6 7" key="1">
    <citation type="submission" date="2023-08" db="EMBL/GenBank/DDBJ databases">
        <title>Draft genome sequence of Algoriphagus confluentis.</title>
        <authorList>
            <person name="Takatani N."/>
            <person name="Hosokawa M."/>
            <person name="Sawabe T."/>
        </authorList>
    </citation>
    <scope>NUCLEOTIDE SEQUENCE [LARGE SCALE GENOMIC DNA]</scope>
    <source>
        <strain evidence="6 7">NBRC 111222</strain>
    </source>
</reference>
<evidence type="ECO:0000259" key="5">
    <source>
        <dbReference type="Pfam" id="PF00884"/>
    </source>
</evidence>
<evidence type="ECO:0000313" key="7">
    <source>
        <dbReference type="Proteomes" id="UP001338309"/>
    </source>
</evidence>
<dbReference type="InterPro" id="IPR024607">
    <property type="entry name" value="Sulfatase_CS"/>
</dbReference>
<dbReference type="PANTHER" id="PTHR42693">
    <property type="entry name" value="ARYLSULFATASE FAMILY MEMBER"/>
    <property type="match status" value="1"/>
</dbReference>
<keyword evidence="7" id="KW-1185">Reference proteome</keyword>
<organism evidence="6 7">
    <name type="scientific">Algoriphagus confluentis</name>
    <dbReference type="NCBI Taxonomy" id="1697556"/>
    <lineage>
        <taxon>Bacteria</taxon>
        <taxon>Pseudomonadati</taxon>
        <taxon>Bacteroidota</taxon>
        <taxon>Cytophagia</taxon>
        <taxon>Cytophagales</taxon>
        <taxon>Cyclobacteriaceae</taxon>
        <taxon>Algoriphagus</taxon>
    </lineage>
</organism>
<protein>
    <submittedName>
        <fullName evidence="6">Sulfatase-like hydrolase/transferase</fullName>
    </submittedName>
</protein>
<dbReference type="Pfam" id="PF00884">
    <property type="entry name" value="Sulfatase"/>
    <property type="match status" value="1"/>
</dbReference>
<proteinExistence type="inferred from homology"/>
<name>A0ABQ6PLL3_9BACT</name>
<dbReference type="PANTHER" id="PTHR42693:SF53">
    <property type="entry name" value="ENDO-4-O-SULFATASE"/>
    <property type="match status" value="1"/>
</dbReference>
<evidence type="ECO:0000256" key="2">
    <source>
        <dbReference type="ARBA" id="ARBA00022723"/>
    </source>
</evidence>
<dbReference type="SUPFAM" id="SSF53649">
    <property type="entry name" value="Alkaline phosphatase-like"/>
    <property type="match status" value="1"/>
</dbReference>
<gene>
    <name evidence="6" type="ORF">Aconfl_08080</name>
</gene>
<evidence type="ECO:0000256" key="3">
    <source>
        <dbReference type="ARBA" id="ARBA00022801"/>
    </source>
</evidence>